<comment type="caution">
    <text evidence="2">The sequence shown here is derived from an EMBL/GenBank/DDBJ whole genome shotgun (WGS) entry which is preliminary data.</text>
</comment>
<evidence type="ECO:0000313" key="5">
    <source>
        <dbReference type="Proteomes" id="UP000663870"/>
    </source>
</evidence>
<dbReference type="Proteomes" id="UP000663854">
    <property type="component" value="Unassembled WGS sequence"/>
</dbReference>
<accession>A0A814EH29</accession>
<dbReference type="PANTHER" id="PTHR14499:SF136">
    <property type="entry name" value="GH08630P"/>
    <property type="match status" value="1"/>
</dbReference>
<name>A0A814EH29_9BILA</name>
<evidence type="ECO:0000259" key="1">
    <source>
        <dbReference type="Pfam" id="PF02214"/>
    </source>
</evidence>
<dbReference type="Pfam" id="PF02214">
    <property type="entry name" value="BTB_2"/>
    <property type="match status" value="1"/>
</dbReference>
<evidence type="ECO:0000313" key="4">
    <source>
        <dbReference type="Proteomes" id="UP000663854"/>
    </source>
</evidence>
<dbReference type="PANTHER" id="PTHR14499">
    <property type="entry name" value="POTASSIUM CHANNEL TETRAMERIZATION DOMAIN-CONTAINING"/>
    <property type="match status" value="1"/>
</dbReference>
<evidence type="ECO:0000313" key="2">
    <source>
        <dbReference type="EMBL" id="CAF0969222.1"/>
    </source>
</evidence>
<dbReference type="InterPro" id="IPR011333">
    <property type="entry name" value="SKP1/BTB/POZ_sf"/>
</dbReference>
<protein>
    <recommendedName>
        <fullName evidence="1">Potassium channel tetramerisation-type BTB domain-containing protein</fullName>
    </recommendedName>
</protein>
<dbReference type="EMBL" id="CAJNOL010003532">
    <property type="protein sequence ID" value="CAF1566188.1"/>
    <property type="molecule type" value="Genomic_DNA"/>
</dbReference>
<evidence type="ECO:0000313" key="3">
    <source>
        <dbReference type="EMBL" id="CAF1566188.1"/>
    </source>
</evidence>
<dbReference type="SUPFAM" id="SSF54695">
    <property type="entry name" value="POZ domain"/>
    <property type="match status" value="1"/>
</dbReference>
<dbReference type="EMBL" id="CAJNOH010000253">
    <property type="protein sequence ID" value="CAF0969222.1"/>
    <property type="molecule type" value="Genomic_DNA"/>
</dbReference>
<dbReference type="InterPro" id="IPR003131">
    <property type="entry name" value="T1-type_BTB"/>
</dbReference>
<feature type="domain" description="Potassium channel tetramerisation-type BTB" evidence="1">
    <location>
        <begin position="46"/>
        <end position="127"/>
    </location>
</feature>
<reference evidence="2" key="1">
    <citation type="submission" date="2021-02" db="EMBL/GenBank/DDBJ databases">
        <authorList>
            <person name="Nowell W R."/>
        </authorList>
    </citation>
    <scope>NUCLEOTIDE SEQUENCE</scope>
</reference>
<organism evidence="2 4">
    <name type="scientific">Rotaria sordida</name>
    <dbReference type="NCBI Taxonomy" id="392033"/>
    <lineage>
        <taxon>Eukaryota</taxon>
        <taxon>Metazoa</taxon>
        <taxon>Spiralia</taxon>
        <taxon>Gnathifera</taxon>
        <taxon>Rotifera</taxon>
        <taxon>Eurotatoria</taxon>
        <taxon>Bdelloidea</taxon>
        <taxon>Philodinida</taxon>
        <taxon>Philodinidae</taxon>
        <taxon>Rotaria</taxon>
    </lineage>
</organism>
<dbReference type="AlphaFoldDB" id="A0A814EH29"/>
<dbReference type="Proteomes" id="UP000663870">
    <property type="component" value="Unassembled WGS sequence"/>
</dbReference>
<dbReference type="CDD" id="cd18316">
    <property type="entry name" value="BTB_POZ_KCTD-like"/>
    <property type="match status" value="1"/>
</dbReference>
<dbReference type="Gene3D" id="3.30.710.10">
    <property type="entry name" value="Potassium Channel Kv1.1, Chain A"/>
    <property type="match status" value="1"/>
</dbReference>
<sequence length="316" mass="36157">METTQDVIDQKDALVPSSTRLSSASSKIKSKIMSRFCISIDDDPLILLNIGGIHMTTRRSTLMRIPNSVLALACISPWSETITRDNDGRLFFDCDPNLFQYLLNQLRDWSSSIRKVFTLPNDEFEREQFRSLCIQLNFDLHLIDGIYRHEKFNKICGHVILDEKGIVVRHANSYRYAECRGVNVYSTGINRITLILKHQTIDKYNTFIGIIWSGTPMQEKSFESPTAYGWTGQKQVYLKGIPAVIQGYGGYDSDICTKDTIDLILNCQLGLISLFNHRTRKIYEIQVDIKEGCPLPWQLHINLFGPDDQVKIINPS</sequence>
<dbReference type="GO" id="GO:0051260">
    <property type="term" value="P:protein homooligomerization"/>
    <property type="evidence" value="ECO:0007669"/>
    <property type="project" value="InterPro"/>
</dbReference>
<proteinExistence type="predicted"/>
<keyword evidence="5" id="KW-1185">Reference proteome</keyword>
<gene>
    <name evidence="3" type="ORF">JXQ802_LOCUS44786</name>
    <name evidence="2" type="ORF">PYM288_LOCUS13020</name>
</gene>